<dbReference type="Proteomes" id="UP000887013">
    <property type="component" value="Unassembled WGS sequence"/>
</dbReference>
<evidence type="ECO:0000313" key="2">
    <source>
        <dbReference type="Proteomes" id="UP000887013"/>
    </source>
</evidence>
<comment type="caution">
    <text evidence="1">The sequence shown here is derived from an EMBL/GenBank/DDBJ whole genome shotgun (WGS) entry which is preliminary data.</text>
</comment>
<reference evidence="1" key="1">
    <citation type="submission" date="2020-08" db="EMBL/GenBank/DDBJ databases">
        <title>Multicomponent nature underlies the extraordinary mechanical properties of spider dragline silk.</title>
        <authorList>
            <person name="Kono N."/>
            <person name="Nakamura H."/>
            <person name="Mori M."/>
            <person name="Yoshida Y."/>
            <person name="Ohtoshi R."/>
            <person name="Malay A.D."/>
            <person name="Moran D.A.P."/>
            <person name="Tomita M."/>
            <person name="Numata K."/>
            <person name="Arakawa K."/>
        </authorList>
    </citation>
    <scope>NUCLEOTIDE SEQUENCE</scope>
</reference>
<name>A0A8X6NRD1_NEPPI</name>
<proteinExistence type="predicted"/>
<dbReference type="EMBL" id="BMAW01107138">
    <property type="protein sequence ID" value="GFT27790.1"/>
    <property type="molecule type" value="Genomic_DNA"/>
</dbReference>
<feature type="non-terminal residue" evidence="1">
    <location>
        <position position="1"/>
    </location>
</feature>
<sequence length="111" mass="12630">MRFGCRCIVERDCCITCALGADVSSNEIVQNMNETEFDFYNKTECHCGENSYWCYFRNGTKECDCHSGYIQYNGMCTECDCGNAFSCRLDINGEKECDCNYGLKVFNGTCL</sequence>
<organism evidence="1 2">
    <name type="scientific">Nephila pilipes</name>
    <name type="common">Giant wood spider</name>
    <name type="synonym">Nephila maculata</name>
    <dbReference type="NCBI Taxonomy" id="299642"/>
    <lineage>
        <taxon>Eukaryota</taxon>
        <taxon>Metazoa</taxon>
        <taxon>Ecdysozoa</taxon>
        <taxon>Arthropoda</taxon>
        <taxon>Chelicerata</taxon>
        <taxon>Arachnida</taxon>
        <taxon>Araneae</taxon>
        <taxon>Araneomorphae</taxon>
        <taxon>Entelegynae</taxon>
        <taxon>Araneoidea</taxon>
        <taxon>Nephilidae</taxon>
        <taxon>Nephila</taxon>
    </lineage>
</organism>
<protein>
    <submittedName>
        <fullName evidence="1">Uncharacterized protein</fullName>
    </submittedName>
</protein>
<evidence type="ECO:0000313" key="1">
    <source>
        <dbReference type="EMBL" id="GFT27790.1"/>
    </source>
</evidence>
<dbReference type="AlphaFoldDB" id="A0A8X6NRD1"/>
<accession>A0A8X6NRD1</accession>
<keyword evidence="2" id="KW-1185">Reference proteome</keyword>
<gene>
    <name evidence="1" type="ORF">NPIL_377681</name>
</gene>